<dbReference type="InterPro" id="IPR002347">
    <property type="entry name" value="SDR_fam"/>
</dbReference>
<dbReference type="PRINTS" id="PR00081">
    <property type="entry name" value="GDHRDH"/>
</dbReference>
<organism evidence="2 3">
    <name type="scientific">Ohtaekwangia koreensis</name>
    <dbReference type="NCBI Taxonomy" id="688867"/>
    <lineage>
        <taxon>Bacteria</taxon>
        <taxon>Pseudomonadati</taxon>
        <taxon>Bacteroidota</taxon>
        <taxon>Cytophagia</taxon>
        <taxon>Cytophagales</taxon>
        <taxon>Fulvivirgaceae</taxon>
        <taxon>Ohtaekwangia</taxon>
    </lineage>
</organism>
<protein>
    <submittedName>
        <fullName evidence="2">3-oxoacyl-[acyl-carrier protein] reductase</fullName>
    </submittedName>
</protein>
<comment type="similarity">
    <text evidence="1">Belongs to the short-chain dehydrogenases/reductases (SDR) family.</text>
</comment>
<dbReference type="EMBL" id="FUZU01000001">
    <property type="protein sequence ID" value="SKC39334.1"/>
    <property type="molecule type" value="Genomic_DNA"/>
</dbReference>
<reference evidence="2 3" key="1">
    <citation type="submission" date="2017-02" db="EMBL/GenBank/DDBJ databases">
        <authorList>
            <person name="Peterson S.W."/>
        </authorList>
    </citation>
    <scope>NUCLEOTIDE SEQUENCE [LARGE SCALE GENOMIC DNA]</scope>
    <source>
        <strain evidence="2 3">DSM 25262</strain>
    </source>
</reference>
<dbReference type="AlphaFoldDB" id="A0A1T5IJE9"/>
<dbReference type="InterPro" id="IPR050259">
    <property type="entry name" value="SDR"/>
</dbReference>
<keyword evidence="3" id="KW-1185">Reference proteome</keyword>
<dbReference type="STRING" id="688867.SAMN05660236_0114"/>
<sequence length="283" mass="30203">MRYVNQSIPFLNLRTIQLHTLIMNLDLKGKRAVVCGSTQGIGKASAIELALLGANVTLIARNEEKLKAVLQMLSTQGDQQHTYIVADFDSLETLESKVKKYAAEHAVHILVNNTGGPPAGQAIDAQIQDFVKAFSNHLLCNQILAKAFVDGMKREKYGRIINVISTSVKIPIRGLGVSNTIRGAVANWSKTLSLELASFGITVNNVLPGSTMTGRLESLIASKAEKGGKTFDEAKQDMINEIPAARIGEAHEVAAAIAFLATPAAGYINGINVPVDGGRTGSL</sequence>
<dbReference type="PANTHER" id="PTHR42879:SF6">
    <property type="entry name" value="NADPH-DEPENDENT REDUCTASE BACG"/>
    <property type="match status" value="1"/>
</dbReference>
<dbReference type="Pfam" id="PF13561">
    <property type="entry name" value="adh_short_C2"/>
    <property type="match status" value="1"/>
</dbReference>
<gene>
    <name evidence="2" type="ORF">SAMN05660236_0114</name>
</gene>
<proteinExistence type="inferred from homology"/>
<evidence type="ECO:0000313" key="2">
    <source>
        <dbReference type="EMBL" id="SKC39334.1"/>
    </source>
</evidence>
<accession>A0A1T5IJE9</accession>
<dbReference type="Gene3D" id="3.40.50.720">
    <property type="entry name" value="NAD(P)-binding Rossmann-like Domain"/>
    <property type="match status" value="1"/>
</dbReference>
<dbReference type="InterPro" id="IPR036291">
    <property type="entry name" value="NAD(P)-bd_dom_sf"/>
</dbReference>
<evidence type="ECO:0000313" key="3">
    <source>
        <dbReference type="Proteomes" id="UP000190961"/>
    </source>
</evidence>
<dbReference type="PANTHER" id="PTHR42879">
    <property type="entry name" value="3-OXOACYL-(ACYL-CARRIER-PROTEIN) REDUCTASE"/>
    <property type="match status" value="1"/>
</dbReference>
<evidence type="ECO:0000256" key="1">
    <source>
        <dbReference type="ARBA" id="ARBA00006484"/>
    </source>
</evidence>
<dbReference type="Proteomes" id="UP000190961">
    <property type="component" value="Unassembled WGS sequence"/>
</dbReference>
<name>A0A1T5IJE9_9BACT</name>
<dbReference type="SUPFAM" id="SSF51735">
    <property type="entry name" value="NAD(P)-binding Rossmann-fold domains"/>
    <property type="match status" value="1"/>
</dbReference>